<evidence type="ECO:0000313" key="2">
    <source>
        <dbReference type="Proteomes" id="UP001597173"/>
    </source>
</evidence>
<keyword evidence="2" id="KW-1185">Reference proteome</keyword>
<dbReference type="Proteomes" id="UP001597173">
    <property type="component" value="Unassembled WGS sequence"/>
</dbReference>
<organism evidence="1 2">
    <name type="scientific">Mycoplana ramosa</name>
    <name type="common">Mycoplana bullata</name>
    <dbReference type="NCBI Taxonomy" id="40837"/>
    <lineage>
        <taxon>Bacteria</taxon>
        <taxon>Pseudomonadati</taxon>
        <taxon>Pseudomonadota</taxon>
        <taxon>Alphaproteobacteria</taxon>
        <taxon>Hyphomicrobiales</taxon>
        <taxon>Rhizobiaceae</taxon>
        <taxon>Mycoplana</taxon>
    </lineage>
</organism>
<dbReference type="EMBL" id="JBHTNF010000020">
    <property type="protein sequence ID" value="MFD1330250.1"/>
    <property type="molecule type" value="Genomic_DNA"/>
</dbReference>
<sequence>MSKAVKSLFPENVSAHSSAISAVDATPVDGASGHWVMLLPKGTFSGRDGRGPWSAGDEANLQAIVNATLKRAGSTELVIDYDHQTMFGAVPGVGGRAPAAGWIKEFEIRDDGLWGRVEWTETAAQAIRAGEYRYLSPVYQFHKSGKIVHLLSAGLTNVPNLDLAAVAASADLNQQEETMEKIALALGLSQGASEADILAAINSVLTSTAAMAVVVGLDKNATPDAILTAVQSVKAGAPDPAKYVPIEQVTAMQASIKTLQDTVAEDKAETAVNNAIAEGKLMPALKEWGVDLYKSNPAAFEGFVGKAPVLTAAQRATATPPAKAEAALDDVDTAVMRQLGLSSEEMLKSKSQLEASH</sequence>
<gene>
    <name evidence="1" type="ORF">ACFQ33_20385</name>
</gene>
<accession>A0ABW3Z310</accession>
<dbReference type="GO" id="GO:0006508">
    <property type="term" value="P:proteolysis"/>
    <property type="evidence" value="ECO:0007669"/>
    <property type="project" value="UniProtKB-KW"/>
</dbReference>
<proteinExistence type="predicted"/>
<name>A0ABW3Z310_MYCRA</name>
<dbReference type="GO" id="GO:0008233">
    <property type="term" value="F:peptidase activity"/>
    <property type="evidence" value="ECO:0007669"/>
    <property type="project" value="UniProtKB-KW"/>
</dbReference>
<reference evidence="2" key="1">
    <citation type="journal article" date="2019" name="Int. J. Syst. Evol. Microbiol.">
        <title>The Global Catalogue of Microorganisms (GCM) 10K type strain sequencing project: providing services to taxonomists for standard genome sequencing and annotation.</title>
        <authorList>
            <consortium name="The Broad Institute Genomics Platform"/>
            <consortium name="The Broad Institute Genome Sequencing Center for Infectious Disease"/>
            <person name="Wu L."/>
            <person name="Ma J."/>
        </authorList>
    </citation>
    <scope>NUCLEOTIDE SEQUENCE [LARGE SCALE GENOMIC DNA]</scope>
    <source>
        <strain evidence="2">CCUG 55609</strain>
    </source>
</reference>
<comment type="caution">
    <text evidence="1">The sequence shown here is derived from an EMBL/GenBank/DDBJ whole genome shotgun (WGS) entry which is preliminary data.</text>
</comment>
<dbReference type="RefSeq" id="WP_374841183.1">
    <property type="nucleotide sequence ID" value="NZ_JBHEEW010000019.1"/>
</dbReference>
<dbReference type="PIRSF" id="PIRSF016624">
    <property type="entry name" value="Mu_prophg_I"/>
    <property type="match status" value="1"/>
</dbReference>
<protein>
    <submittedName>
        <fullName evidence="1">Phage protease</fullName>
    </submittedName>
</protein>
<keyword evidence="1" id="KW-0645">Protease</keyword>
<evidence type="ECO:0000313" key="1">
    <source>
        <dbReference type="EMBL" id="MFD1330250.1"/>
    </source>
</evidence>
<dbReference type="Pfam" id="PF10123">
    <property type="entry name" value="Mu-like_Pro"/>
    <property type="match status" value="1"/>
</dbReference>
<dbReference type="InterPro" id="IPR012106">
    <property type="entry name" value="Phage_Mu_Gp1"/>
</dbReference>
<keyword evidence="1" id="KW-0378">Hydrolase</keyword>